<dbReference type="OrthoDB" id="5983381at2759"/>
<dbReference type="PANTHER" id="PTHR46599:SF3">
    <property type="entry name" value="PIGGYBAC TRANSPOSABLE ELEMENT-DERIVED PROTEIN 4"/>
    <property type="match status" value="1"/>
</dbReference>
<proteinExistence type="predicted"/>
<protein>
    <recommendedName>
        <fullName evidence="2">PiggyBac transposable element-derived protein domain-containing protein</fullName>
    </recommendedName>
</protein>
<gene>
    <name evidence="3" type="ORF">APLA_LOCUS17406</name>
</gene>
<sequence>MSAAQRKELAHRKDIKQVGNYRMPELPTSKGKGKGKRTVPDERQWITCPLLPGVPSIPPARVLQPCEKVQSVHAKETTNDDVIQGTPSPLSLQGPCLAAAEESDDDIIEGTPPKYHQVDSFLGFWKRVKEDINLTTPQTKRSCIRFSPSPGIVQVMEVSFPPVVADIELINCTPTTSTRTEAFDSGRSARSNLSIEIDVQIERDLEVNSGSEIDEEENVVDRLIGCTTGEDAQEPCPTELNELLQLDSTEDQAIRNMAAGDMDVLSFNWCADYNNFVQEEFSGPSGPTFDHSGMSPLQVFQQIWDTNIIDHIVNETNRYARQLFLKQKCNWTRLSRWKDVTSDEFWRFLSMLMLQSVIVNNVEREYWYPRSAFLQIGDCRKIMPYNRFLLIKRCLHFNNNSSLPEYPSKLQKIMPIIKHLNEKFSALYLPEQKVAIDESLLLWKGRLSFSQKIATKRSREGIKSYELCESRTGYLWKMEVYSGKGHVHAQQEAGAVPVVGYEAEIEPENATSKIVYTLLRLLFGRGHTVVMDNFYNSPLLSRLLKSQHKTDTMGTLRLNREFVPEALKVKNKTTMKSGEVSFSSTKDLCVLVYMDKNIVPMTSTYHRPEVGGIEKYGRRAVASKAVVRLVARCDVSRTSAG</sequence>
<reference evidence="3 4" key="1">
    <citation type="submission" date="2020-04" db="EMBL/GenBank/DDBJ databases">
        <authorList>
            <person name="Wallbank WR R."/>
            <person name="Pardo Diaz C."/>
            <person name="Kozak K."/>
            <person name="Martin S."/>
            <person name="Jiggins C."/>
            <person name="Moest M."/>
            <person name="Warren A I."/>
            <person name="Byers J.R.P. K."/>
            <person name="Montejo-Kovacevich G."/>
            <person name="Yen C E."/>
        </authorList>
    </citation>
    <scope>NUCLEOTIDE SEQUENCE [LARGE SCALE GENOMIC DNA]</scope>
</reference>
<dbReference type="Pfam" id="PF13843">
    <property type="entry name" value="DDE_Tnp_1_7"/>
    <property type="match status" value="1"/>
</dbReference>
<organism evidence="3 4">
    <name type="scientific">Arctia plantaginis</name>
    <name type="common">Wood tiger moth</name>
    <name type="synonym">Phalaena plantaginis</name>
    <dbReference type="NCBI Taxonomy" id="874455"/>
    <lineage>
        <taxon>Eukaryota</taxon>
        <taxon>Metazoa</taxon>
        <taxon>Ecdysozoa</taxon>
        <taxon>Arthropoda</taxon>
        <taxon>Hexapoda</taxon>
        <taxon>Insecta</taxon>
        <taxon>Pterygota</taxon>
        <taxon>Neoptera</taxon>
        <taxon>Endopterygota</taxon>
        <taxon>Lepidoptera</taxon>
        <taxon>Glossata</taxon>
        <taxon>Ditrysia</taxon>
        <taxon>Noctuoidea</taxon>
        <taxon>Erebidae</taxon>
        <taxon>Arctiinae</taxon>
        <taxon>Arctia</taxon>
    </lineage>
</organism>
<evidence type="ECO:0000313" key="4">
    <source>
        <dbReference type="Proteomes" id="UP000494256"/>
    </source>
</evidence>
<dbReference type="InterPro" id="IPR029526">
    <property type="entry name" value="PGBD"/>
</dbReference>
<feature type="domain" description="PiggyBac transposable element-derived protein" evidence="2">
    <location>
        <begin position="295"/>
        <end position="609"/>
    </location>
</feature>
<dbReference type="PANTHER" id="PTHR46599">
    <property type="entry name" value="PIGGYBAC TRANSPOSABLE ELEMENT-DERIVED PROTEIN 4"/>
    <property type="match status" value="1"/>
</dbReference>
<feature type="compositionally biased region" description="Basic and acidic residues" evidence="1">
    <location>
        <begin position="1"/>
        <end position="16"/>
    </location>
</feature>
<comment type="caution">
    <text evidence="3">The sequence shown here is derived from an EMBL/GenBank/DDBJ whole genome shotgun (WGS) entry which is preliminary data.</text>
</comment>
<evidence type="ECO:0000313" key="3">
    <source>
        <dbReference type="EMBL" id="CAB3261835.1"/>
    </source>
</evidence>
<evidence type="ECO:0000256" key="1">
    <source>
        <dbReference type="SAM" id="MobiDB-lite"/>
    </source>
</evidence>
<accession>A0A8S1BRD4</accession>
<dbReference type="AlphaFoldDB" id="A0A8S1BRD4"/>
<dbReference type="Proteomes" id="UP000494256">
    <property type="component" value="Unassembled WGS sequence"/>
</dbReference>
<evidence type="ECO:0000259" key="2">
    <source>
        <dbReference type="Pfam" id="PF13843"/>
    </source>
</evidence>
<dbReference type="EMBL" id="CADEBD010001026">
    <property type="protein sequence ID" value="CAB3261835.1"/>
    <property type="molecule type" value="Genomic_DNA"/>
</dbReference>
<name>A0A8S1BRD4_ARCPL</name>
<feature type="region of interest" description="Disordered" evidence="1">
    <location>
        <begin position="1"/>
        <end position="39"/>
    </location>
</feature>